<accession>A0A9N7Y9A1</accession>
<evidence type="ECO:0000313" key="3">
    <source>
        <dbReference type="Proteomes" id="UP001153269"/>
    </source>
</evidence>
<protein>
    <submittedName>
        <fullName evidence="2">Uncharacterized protein</fullName>
    </submittedName>
</protein>
<feature type="non-terminal residue" evidence="2">
    <location>
        <position position="331"/>
    </location>
</feature>
<feature type="region of interest" description="Disordered" evidence="1">
    <location>
        <begin position="37"/>
        <end position="67"/>
    </location>
</feature>
<sequence>PPLAFGAFRELAKGFLGPIPLFVRRMSNTVIPQVLEPRKQGLDGRRGKDGISGRPGAKGLDLEAGTGEPSSPWCLSLLSLSPGRDAVPRITLGRQGLIPGEKEPYDCDGLRWITPVVGVFTKLRTGAQAQLLDLGRSIVWQEVWQIGDRLPRVRDPPHGLLYNSAPCLFIPLVLGGFVSGLPGQILSLGRTWTEGKERGIGWASLQTEPPPPTRQTAGPLTFQSERVIGKPLQKGTPPPNLPHSLEDRVFKVTRSPWQHILYWRSPSRQPLCACSLSSGRVASGGLWGIGMYRIPPDRREAGAWGTARGNRIKSTLGGLWLPEDQGSEGKD</sequence>
<comment type="caution">
    <text evidence="2">The sequence shown here is derived from an EMBL/GenBank/DDBJ whole genome shotgun (WGS) entry which is preliminary data.</text>
</comment>
<dbReference type="Proteomes" id="UP001153269">
    <property type="component" value="Unassembled WGS sequence"/>
</dbReference>
<feature type="compositionally biased region" description="Basic and acidic residues" evidence="1">
    <location>
        <begin position="37"/>
        <end position="51"/>
    </location>
</feature>
<reference evidence="2" key="1">
    <citation type="submission" date="2020-03" db="EMBL/GenBank/DDBJ databases">
        <authorList>
            <person name="Weist P."/>
        </authorList>
    </citation>
    <scope>NUCLEOTIDE SEQUENCE</scope>
</reference>
<dbReference type="EMBL" id="CADEAL010000184">
    <property type="protein sequence ID" value="CAB1416014.1"/>
    <property type="molecule type" value="Genomic_DNA"/>
</dbReference>
<gene>
    <name evidence="2" type="ORF">PLEPLA_LOCUS3733</name>
</gene>
<dbReference type="AlphaFoldDB" id="A0A9N7Y9A1"/>
<proteinExistence type="predicted"/>
<organism evidence="2 3">
    <name type="scientific">Pleuronectes platessa</name>
    <name type="common">European plaice</name>
    <dbReference type="NCBI Taxonomy" id="8262"/>
    <lineage>
        <taxon>Eukaryota</taxon>
        <taxon>Metazoa</taxon>
        <taxon>Chordata</taxon>
        <taxon>Craniata</taxon>
        <taxon>Vertebrata</taxon>
        <taxon>Euteleostomi</taxon>
        <taxon>Actinopterygii</taxon>
        <taxon>Neopterygii</taxon>
        <taxon>Teleostei</taxon>
        <taxon>Neoteleostei</taxon>
        <taxon>Acanthomorphata</taxon>
        <taxon>Carangaria</taxon>
        <taxon>Pleuronectiformes</taxon>
        <taxon>Pleuronectoidei</taxon>
        <taxon>Pleuronectidae</taxon>
        <taxon>Pleuronectes</taxon>
    </lineage>
</organism>
<keyword evidence="3" id="KW-1185">Reference proteome</keyword>
<evidence type="ECO:0000256" key="1">
    <source>
        <dbReference type="SAM" id="MobiDB-lite"/>
    </source>
</evidence>
<evidence type="ECO:0000313" key="2">
    <source>
        <dbReference type="EMBL" id="CAB1416014.1"/>
    </source>
</evidence>
<name>A0A9N7Y9A1_PLEPL</name>